<dbReference type="InterPro" id="IPR001128">
    <property type="entry name" value="Cyt_P450"/>
</dbReference>
<proteinExistence type="inferred from homology"/>
<evidence type="ECO:0000256" key="2">
    <source>
        <dbReference type="ARBA" id="ARBA00004370"/>
    </source>
</evidence>
<dbReference type="PANTHER" id="PTHR46300:SF2">
    <property type="entry name" value="CYTOCHROME P450 MONOOXYGENASE ALNH-RELATED"/>
    <property type="match status" value="1"/>
</dbReference>
<feature type="binding site" description="axial binding residue" evidence="13">
    <location>
        <position position="435"/>
    </location>
    <ligand>
        <name>heme</name>
        <dbReference type="ChEBI" id="CHEBI:30413"/>
    </ligand>
    <ligandPart>
        <name>Fe</name>
        <dbReference type="ChEBI" id="CHEBI:18248"/>
    </ligandPart>
</feature>
<dbReference type="Gene3D" id="1.10.630.10">
    <property type="entry name" value="Cytochrome P450"/>
    <property type="match status" value="1"/>
</dbReference>
<organism evidence="15 16">
    <name type="scientific">Meripilus lineatus</name>
    <dbReference type="NCBI Taxonomy" id="2056292"/>
    <lineage>
        <taxon>Eukaryota</taxon>
        <taxon>Fungi</taxon>
        <taxon>Dikarya</taxon>
        <taxon>Basidiomycota</taxon>
        <taxon>Agaricomycotina</taxon>
        <taxon>Agaricomycetes</taxon>
        <taxon>Polyporales</taxon>
        <taxon>Meripilaceae</taxon>
        <taxon>Meripilus</taxon>
    </lineage>
</organism>
<accession>A0AAD5V695</accession>
<dbReference type="GO" id="GO:0016020">
    <property type="term" value="C:membrane"/>
    <property type="evidence" value="ECO:0007669"/>
    <property type="project" value="UniProtKB-SubCell"/>
</dbReference>
<evidence type="ECO:0000256" key="7">
    <source>
        <dbReference type="ARBA" id="ARBA00022723"/>
    </source>
</evidence>
<dbReference type="CDD" id="cd11065">
    <property type="entry name" value="CYP64-like"/>
    <property type="match status" value="1"/>
</dbReference>
<dbReference type="Pfam" id="PF00067">
    <property type="entry name" value="p450"/>
    <property type="match status" value="1"/>
</dbReference>
<dbReference type="PROSITE" id="PS00086">
    <property type="entry name" value="CYTOCHROME_P450"/>
    <property type="match status" value="1"/>
</dbReference>
<evidence type="ECO:0000256" key="4">
    <source>
        <dbReference type="ARBA" id="ARBA00010617"/>
    </source>
</evidence>
<keyword evidence="7 13" id="KW-0479">Metal-binding</keyword>
<comment type="pathway">
    <text evidence="3">Secondary metabolite biosynthesis.</text>
</comment>
<evidence type="ECO:0000256" key="11">
    <source>
        <dbReference type="ARBA" id="ARBA00023033"/>
    </source>
</evidence>
<dbReference type="AlphaFoldDB" id="A0AAD5V695"/>
<comment type="subcellular location">
    <subcellularLocation>
        <location evidence="2">Membrane</location>
    </subcellularLocation>
</comment>
<evidence type="ECO:0000256" key="1">
    <source>
        <dbReference type="ARBA" id="ARBA00001971"/>
    </source>
</evidence>
<dbReference type="GO" id="GO:0005506">
    <property type="term" value="F:iron ion binding"/>
    <property type="evidence" value="ECO:0007669"/>
    <property type="project" value="InterPro"/>
</dbReference>
<keyword evidence="5 13" id="KW-0349">Heme</keyword>
<gene>
    <name evidence="15" type="ORF">NLI96_g4616</name>
</gene>
<keyword evidence="6" id="KW-0812">Transmembrane</keyword>
<comment type="caution">
    <text evidence="15">The sequence shown here is derived from an EMBL/GenBank/DDBJ whole genome shotgun (WGS) entry which is preliminary data.</text>
</comment>
<evidence type="ECO:0000256" key="14">
    <source>
        <dbReference type="RuleBase" id="RU000461"/>
    </source>
</evidence>
<evidence type="ECO:0000313" key="16">
    <source>
        <dbReference type="Proteomes" id="UP001212997"/>
    </source>
</evidence>
<dbReference type="SUPFAM" id="SSF48264">
    <property type="entry name" value="Cytochrome P450"/>
    <property type="match status" value="1"/>
</dbReference>
<keyword evidence="10 13" id="KW-0408">Iron</keyword>
<dbReference type="InterPro" id="IPR050364">
    <property type="entry name" value="Cytochrome_P450_fung"/>
</dbReference>
<evidence type="ECO:0000256" key="12">
    <source>
        <dbReference type="ARBA" id="ARBA00023136"/>
    </source>
</evidence>
<dbReference type="EMBL" id="JANAWD010000138">
    <property type="protein sequence ID" value="KAJ3485909.1"/>
    <property type="molecule type" value="Genomic_DNA"/>
</dbReference>
<dbReference type="Proteomes" id="UP001212997">
    <property type="component" value="Unassembled WGS sequence"/>
</dbReference>
<reference evidence="15" key="1">
    <citation type="submission" date="2022-07" db="EMBL/GenBank/DDBJ databases">
        <title>Genome Sequence of Physisporinus lineatus.</title>
        <authorList>
            <person name="Buettner E."/>
        </authorList>
    </citation>
    <scope>NUCLEOTIDE SEQUENCE</scope>
    <source>
        <strain evidence="15">VT162</strain>
    </source>
</reference>
<dbReference type="PRINTS" id="PR00385">
    <property type="entry name" value="P450"/>
</dbReference>
<evidence type="ECO:0000313" key="15">
    <source>
        <dbReference type="EMBL" id="KAJ3485909.1"/>
    </source>
</evidence>
<dbReference type="GO" id="GO:0004497">
    <property type="term" value="F:monooxygenase activity"/>
    <property type="evidence" value="ECO:0007669"/>
    <property type="project" value="UniProtKB-KW"/>
</dbReference>
<dbReference type="GO" id="GO:0016705">
    <property type="term" value="F:oxidoreductase activity, acting on paired donors, with incorporation or reduction of molecular oxygen"/>
    <property type="evidence" value="ECO:0007669"/>
    <property type="project" value="InterPro"/>
</dbReference>
<keyword evidence="9 14" id="KW-0560">Oxidoreductase</keyword>
<dbReference type="PANTHER" id="PTHR46300">
    <property type="entry name" value="P450, PUTATIVE (EUROFUNG)-RELATED-RELATED"/>
    <property type="match status" value="1"/>
</dbReference>
<evidence type="ECO:0000256" key="5">
    <source>
        <dbReference type="ARBA" id="ARBA00022617"/>
    </source>
</evidence>
<dbReference type="PRINTS" id="PR00463">
    <property type="entry name" value="EP450I"/>
</dbReference>
<evidence type="ECO:0000256" key="3">
    <source>
        <dbReference type="ARBA" id="ARBA00005179"/>
    </source>
</evidence>
<comment type="similarity">
    <text evidence="4 14">Belongs to the cytochrome P450 family.</text>
</comment>
<comment type="cofactor">
    <cofactor evidence="1 13">
        <name>heme</name>
        <dbReference type="ChEBI" id="CHEBI:30413"/>
    </cofactor>
</comment>
<keyword evidence="12" id="KW-0472">Membrane</keyword>
<evidence type="ECO:0000256" key="10">
    <source>
        <dbReference type="ARBA" id="ARBA00023004"/>
    </source>
</evidence>
<evidence type="ECO:0000256" key="13">
    <source>
        <dbReference type="PIRSR" id="PIRSR602401-1"/>
    </source>
</evidence>
<keyword evidence="8" id="KW-1133">Transmembrane helix</keyword>
<name>A0AAD5V695_9APHY</name>
<dbReference type="InterPro" id="IPR002401">
    <property type="entry name" value="Cyt_P450_E_grp-I"/>
</dbReference>
<dbReference type="InterPro" id="IPR036396">
    <property type="entry name" value="Cyt_P450_sf"/>
</dbReference>
<dbReference type="InterPro" id="IPR017972">
    <property type="entry name" value="Cyt_P450_CS"/>
</dbReference>
<keyword evidence="11 14" id="KW-0503">Monooxygenase</keyword>
<sequence length="485" mass="55531">MRKRRGRLPYPPGPRAEPFLGHLRKVPKTYDESAYREMAKKYGEIIYLDILGKELVLLNSEKVANDLLDKRSSIYSDRPQLPFHDMIGWTDTLALLHYGSNFLKMRKLVQDQLTRKKCTLFEDIQLHQRRLLIQNLFHSPEKFIAHLKRFVTAVVLEIAYGRRVVSDDDQFLINAATIDELVAASGTTGLVILDFIPILKYVPSWVPGAWYSQFAQSEIVFPLLQPVKVILNGLAAARPIVKAIKDYGLTVVQQDLAAGKAQISFSSMHLEELMRQNRDTKEEVERLNLAAFQLYTAGGETTWSAMETFFLAMLIFPDSQREAQKELDQCVGHGRLPDFGDRENLPYLNCVVQEVLRWYPVVPLGLPHRVMQDDIYEGMFIPKGTTVIANVRLMLTNEEIYHDPFRFIPERYLPKPEGKGEPLPNTAFGFGRRICPGRWLAESEMWVAIASILSVFDIKPIQNAEGVDIIPKAEFHDSMTRYIIH</sequence>
<keyword evidence="16" id="KW-1185">Reference proteome</keyword>
<protein>
    <recommendedName>
        <fullName evidence="17">Cytochrome P450</fullName>
    </recommendedName>
</protein>
<evidence type="ECO:0000256" key="6">
    <source>
        <dbReference type="ARBA" id="ARBA00022692"/>
    </source>
</evidence>
<dbReference type="GO" id="GO:0020037">
    <property type="term" value="F:heme binding"/>
    <property type="evidence" value="ECO:0007669"/>
    <property type="project" value="InterPro"/>
</dbReference>
<evidence type="ECO:0008006" key="17">
    <source>
        <dbReference type="Google" id="ProtNLM"/>
    </source>
</evidence>
<evidence type="ECO:0000256" key="8">
    <source>
        <dbReference type="ARBA" id="ARBA00022989"/>
    </source>
</evidence>
<evidence type="ECO:0000256" key="9">
    <source>
        <dbReference type="ARBA" id="ARBA00023002"/>
    </source>
</evidence>